<dbReference type="AlphaFoldDB" id="A0ABD6Y404"/>
<feature type="transmembrane region" description="Helical" evidence="1">
    <location>
        <begin position="177"/>
        <end position="200"/>
    </location>
</feature>
<accession>A0ABD6Y404</accession>
<name>A0ABD6Y404_LIMRT</name>
<gene>
    <name evidence="2" type="ORF">DKZ35_10040</name>
</gene>
<comment type="caution">
    <text evidence="2">The sequence shown here is derived from an EMBL/GenBank/DDBJ whole genome shotgun (WGS) entry which is preliminary data.</text>
</comment>
<protein>
    <submittedName>
        <fullName evidence="2">Uncharacterized protein</fullName>
    </submittedName>
</protein>
<organism evidence="2 3">
    <name type="scientific">Limosilactobacillus reuteri</name>
    <name type="common">Lactobacillus reuteri</name>
    <dbReference type="NCBI Taxonomy" id="1598"/>
    <lineage>
        <taxon>Bacteria</taxon>
        <taxon>Bacillati</taxon>
        <taxon>Bacillota</taxon>
        <taxon>Bacilli</taxon>
        <taxon>Lactobacillales</taxon>
        <taxon>Lactobacillaceae</taxon>
        <taxon>Limosilactobacillus</taxon>
    </lineage>
</organism>
<feature type="transmembrane region" description="Helical" evidence="1">
    <location>
        <begin position="206"/>
        <end position="225"/>
    </location>
</feature>
<dbReference type="InterPro" id="IPR046062">
    <property type="entry name" value="DUF6020"/>
</dbReference>
<dbReference type="EMBL" id="QGHV01000081">
    <property type="protein sequence ID" value="PWT36488.1"/>
    <property type="molecule type" value="Genomic_DNA"/>
</dbReference>
<keyword evidence="1" id="KW-1133">Transmembrane helix</keyword>
<dbReference type="Proteomes" id="UP000245735">
    <property type="component" value="Unassembled WGS sequence"/>
</dbReference>
<keyword evidence="1" id="KW-0812">Transmembrane</keyword>
<reference evidence="3" key="1">
    <citation type="journal article" date="2018" name="Front. Microbiol.">
        <title>Comparative Genomics of the Herbivore Gut Symbiont Lactobacillus reuteri Reveals Genetic Diversity and Lifestyle Adaptation.</title>
        <authorList>
            <person name="Zhao J."/>
        </authorList>
    </citation>
    <scope>NUCLEOTIDE SEQUENCE [LARGE SCALE GENOMIC DNA]</scope>
    <source>
        <strain evidence="3">LR9</strain>
    </source>
</reference>
<dbReference type="Pfam" id="PF19484">
    <property type="entry name" value="DUF6020"/>
    <property type="match status" value="1"/>
</dbReference>
<sequence length="238" mass="28161">MFSIPFQQTARYIKEHKNDITKQEYQSIGKLIDIKTVDEKYDPINADPIKGYEDKTNVKEFKNYLLSWYQEGLRHPKTYFAAFNAMVSGWFSFTEYIPLTNMEWHSQLNTKLMPESSAIRPKFFNSSSKIVQEVFDNLYYNSIFQIFLSYAFYAALMPGFIVATICRKWDVRKLKYYWIMVIPLILSIVLGCWLSPVSIALEGKRYLYPVIYTIPFMIGICFSMYQDQIMENNNSKKR</sequence>
<proteinExistence type="predicted"/>
<evidence type="ECO:0000313" key="3">
    <source>
        <dbReference type="Proteomes" id="UP000245735"/>
    </source>
</evidence>
<evidence type="ECO:0000256" key="1">
    <source>
        <dbReference type="SAM" id="Phobius"/>
    </source>
</evidence>
<feature type="transmembrane region" description="Helical" evidence="1">
    <location>
        <begin position="143"/>
        <end position="165"/>
    </location>
</feature>
<keyword evidence="1" id="KW-0472">Membrane</keyword>
<evidence type="ECO:0000313" key="2">
    <source>
        <dbReference type="EMBL" id="PWT36488.1"/>
    </source>
</evidence>